<dbReference type="RefSeq" id="WP_341833563.1">
    <property type="nucleotide sequence ID" value="NZ_CP128397.1"/>
</dbReference>
<dbReference type="Pfam" id="PF11074">
    <property type="entry name" value="DUF2779"/>
    <property type="match status" value="1"/>
</dbReference>
<protein>
    <submittedName>
        <fullName evidence="2">DUF2779 domain-containing protein</fullName>
    </submittedName>
</protein>
<feature type="domain" description="DUF2779" evidence="1">
    <location>
        <begin position="390"/>
        <end position="536"/>
    </location>
</feature>
<reference evidence="2" key="1">
    <citation type="submission" date="2023-06" db="EMBL/GenBank/DDBJ databases">
        <title>Complete Genome of Candidatus Phytoplasma asteris M33.</title>
        <authorList>
            <person name="Toth R."/>
            <person name="Ilic A.-M."/>
            <person name="Huettel B."/>
            <person name="Duduk B."/>
            <person name="Kube M."/>
        </authorList>
    </citation>
    <scope>NUCLEOTIDE SEQUENCE [LARGE SCALE GENOMIC DNA]</scope>
    <source>
        <strain evidence="2">M33</strain>
    </source>
</reference>
<gene>
    <name evidence="2" type="ORF">M33023_05910</name>
</gene>
<proteinExistence type="predicted"/>
<keyword evidence="3" id="KW-1185">Reference proteome</keyword>
<sequence>MKISKTRFIKFLKVLKYLNFKFLYQNKSQFLLDFSNELKDLIKEETYAKKLAFLQENLSEQEEYQAFLNQKHLAIMQPYYKQLELLVSSYLEKHFPGEVIFSLETYQQKKFQMNKQGYQFYCFLDGYQEDQTTIRIFETKTTTSKKFLKLQFVNDNKEKMPFFHYTNPNTLSPFFKVSNQGNLSYQKKMQTFFNPESEEGKYIYDLTYQRWVIENNLTEAQKKKKIEYYLVVLNSDYVLDDKRSCNKSLDPSLLTFIDLTLITQQVTQILENDANLLISYLSSKTSKPNSTFASYLLPEKILHFYENIPSKDSIFTYFYNHLGFFDSQKKQKYEIQQLILQQYYHVFDIPFAWLNRFDNKVQQKVTQKKIPYYCFDKIKAGLQTLKYPLYYLDFEAFPSPFPRFKGEKPYTQSLFQFSLHIEKAPGLCDKDKNHISFLAPNHSDHRKTLLEKLTNAILDDGGSIIVYHKAFEKTRLQELSLLFPEYSFQIQNLIARIFDLKDILKGSKTFYQNLGFDSEQAAGINFYHPHLQGSFSIKKITPLFCNLNYQNLVIQNGIEAFLTYIQLPQMSPLKFQAQFQALEQYCKQDTWVMVKILKGLIGQTKKTNFLYLTPKDIVQ</sequence>
<evidence type="ECO:0000313" key="3">
    <source>
        <dbReference type="Proteomes" id="UP001470586"/>
    </source>
</evidence>
<dbReference type="Proteomes" id="UP001470586">
    <property type="component" value="Chromosome"/>
</dbReference>
<organism evidence="2 3">
    <name type="scientific">Candidatus Phytoplasma asteris</name>
    <dbReference type="NCBI Taxonomy" id="85620"/>
    <lineage>
        <taxon>Bacteria</taxon>
        <taxon>Bacillati</taxon>
        <taxon>Mycoplasmatota</taxon>
        <taxon>Mollicutes</taxon>
        <taxon>Acholeplasmatales</taxon>
        <taxon>Acholeplasmataceae</taxon>
        <taxon>Candidatus Phytoplasma</taxon>
        <taxon>16SrI (Aster yellows group)</taxon>
    </lineage>
</organism>
<dbReference type="InterPro" id="IPR021301">
    <property type="entry name" value="DUF2779"/>
</dbReference>
<accession>A0ABZ2YFN9</accession>
<name>A0ABZ2YFN9_9MOLU</name>
<evidence type="ECO:0000313" key="2">
    <source>
        <dbReference type="EMBL" id="WZN38725.1"/>
    </source>
</evidence>
<dbReference type="EMBL" id="CP128397">
    <property type="protein sequence ID" value="WZN38725.1"/>
    <property type="molecule type" value="Genomic_DNA"/>
</dbReference>
<evidence type="ECO:0000259" key="1">
    <source>
        <dbReference type="Pfam" id="PF11074"/>
    </source>
</evidence>